<reference evidence="1 2" key="1">
    <citation type="submission" date="2018-11" db="EMBL/GenBank/DDBJ databases">
        <authorList>
            <person name="Criscuolo A."/>
        </authorList>
    </citation>
    <scope>NUCLEOTIDE SEQUENCE [LARGE SCALE GENOMIC DNA]</scope>
    <source>
        <strain evidence="1">AT11b</strain>
    </source>
</reference>
<evidence type="ECO:0000313" key="1">
    <source>
        <dbReference type="EMBL" id="VDC30109.1"/>
    </source>
</evidence>
<dbReference type="AlphaFoldDB" id="A0A3P5X6Z2"/>
<accession>A0A3P5X6Z2</accession>
<proteinExistence type="predicted"/>
<name>A0A3P5X6Z2_9MICC</name>
<gene>
    <name evidence="1" type="ORF">PSET11_02370</name>
</gene>
<dbReference type="EMBL" id="UXAU01000034">
    <property type="protein sequence ID" value="VDC30109.1"/>
    <property type="molecule type" value="Genomic_DNA"/>
</dbReference>
<sequence>MPVGGGVVGAFGGGAWVMAVRGGPGRRDEGPVTGPGERAGVGGEFSVHGGPVLGAEARCFPDQEGGAPFVEVPRVEGGEGVGHFGDEGSGEAQEPAATAGGFTPAQRYLRPHTVASLGGGHPGRGLSCAFEGVERDGKPGLQASGRGLQIFEAAELINQPGRIHCGPNLAHREEEIRDPHDRQ</sequence>
<organism evidence="1 2">
    <name type="scientific">Arthrobacter ulcerisalmonis</name>
    <dbReference type="NCBI Taxonomy" id="2483813"/>
    <lineage>
        <taxon>Bacteria</taxon>
        <taxon>Bacillati</taxon>
        <taxon>Actinomycetota</taxon>
        <taxon>Actinomycetes</taxon>
        <taxon>Micrococcales</taxon>
        <taxon>Micrococcaceae</taxon>
        <taxon>Arthrobacter</taxon>
    </lineage>
</organism>
<protein>
    <submittedName>
        <fullName evidence="1">Uncharacterized protein</fullName>
    </submittedName>
</protein>
<keyword evidence="2" id="KW-1185">Reference proteome</keyword>
<evidence type="ECO:0000313" key="2">
    <source>
        <dbReference type="Proteomes" id="UP000280861"/>
    </source>
</evidence>
<dbReference type="Proteomes" id="UP000280861">
    <property type="component" value="Unassembled WGS sequence"/>
</dbReference>